<feature type="region of interest" description="Disordered" evidence="1">
    <location>
        <begin position="32"/>
        <end position="65"/>
    </location>
</feature>
<keyword evidence="3" id="KW-1185">Reference proteome</keyword>
<dbReference type="Proteomes" id="UP000635384">
    <property type="component" value="Unassembled WGS sequence"/>
</dbReference>
<dbReference type="EMBL" id="JACXLC010000001">
    <property type="protein sequence ID" value="MBD2843512.1"/>
    <property type="molecule type" value="Genomic_DNA"/>
</dbReference>
<gene>
    <name evidence="2" type="ORF">IB285_14720</name>
</gene>
<reference evidence="2 3" key="1">
    <citation type="submission" date="2020-09" db="EMBL/GenBank/DDBJ databases">
        <authorList>
            <person name="Yoon J.-W."/>
        </authorList>
    </citation>
    <scope>NUCLEOTIDE SEQUENCE [LARGE SCALE GENOMIC DNA]</scope>
    <source>
        <strain evidence="2 3">KMU-140</strain>
    </source>
</reference>
<organism evidence="2 3">
    <name type="scientific">Erythrobacter rubeus</name>
    <dbReference type="NCBI Taxonomy" id="2760803"/>
    <lineage>
        <taxon>Bacteria</taxon>
        <taxon>Pseudomonadati</taxon>
        <taxon>Pseudomonadota</taxon>
        <taxon>Alphaproteobacteria</taxon>
        <taxon>Sphingomonadales</taxon>
        <taxon>Erythrobacteraceae</taxon>
        <taxon>Erythrobacter/Porphyrobacter group</taxon>
        <taxon>Erythrobacter</taxon>
    </lineage>
</organism>
<evidence type="ECO:0000313" key="3">
    <source>
        <dbReference type="Proteomes" id="UP000635384"/>
    </source>
</evidence>
<sequence length="127" mass="12956">MLSRDASGALLLTPCPSTSRALAELAEIAGTAAQHAHHSQQHDLANADQEANQKALGHTHDEGAPGMAEALCDQAALGTAMIPPRVLEIADQPPSINQGHSKVSQIIPGQGLAAPPPPSTGPPFLIA</sequence>
<accession>A0ABR8KRX3</accession>
<comment type="caution">
    <text evidence="2">The sequence shown here is derived from an EMBL/GenBank/DDBJ whole genome shotgun (WGS) entry which is preliminary data.</text>
</comment>
<evidence type="ECO:0000256" key="1">
    <source>
        <dbReference type="SAM" id="MobiDB-lite"/>
    </source>
</evidence>
<name>A0ABR8KRX3_9SPHN</name>
<dbReference type="RefSeq" id="WP_190788867.1">
    <property type="nucleotide sequence ID" value="NZ_JACXLC010000001.1"/>
</dbReference>
<protein>
    <submittedName>
        <fullName evidence="2">Uncharacterized protein</fullName>
    </submittedName>
</protein>
<proteinExistence type="predicted"/>
<evidence type="ECO:0000313" key="2">
    <source>
        <dbReference type="EMBL" id="MBD2843512.1"/>
    </source>
</evidence>